<name>A0A067BXR1_SAPPC</name>
<keyword evidence="4 5" id="KW-0472">Membrane</keyword>
<comment type="subcellular location">
    <subcellularLocation>
        <location evidence="1">Membrane</location>
        <topology evidence="1">Multi-pass membrane protein</topology>
    </subcellularLocation>
</comment>
<evidence type="ECO:0008006" key="8">
    <source>
        <dbReference type="Google" id="ProtNLM"/>
    </source>
</evidence>
<dbReference type="RefSeq" id="XP_012206179.1">
    <property type="nucleotide sequence ID" value="XM_012350789.1"/>
</dbReference>
<dbReference type="EMBL" id="KK583258">
    <property type="protein sequence ID" value="KDO23063.1"/>
    <property type="molecule type" value="Genomic_DNA"/>
</dbReference>
<feature type="transmembrane region" description="Helical" evidence="5">
    <location>
        <begin position="77"/>
        <end position="101"/>
    </location>
</feature>
<proteinExistence type="predicted"/>
<evidence type="ECO:0000313" key="6">
    <source>
        <dbReference type="EMBL" id="KDO23063.1"/>
    </source>
</evidence>
<evidence type="ECO:0000256" key="1">
    <source>
        <dbReference type="ARBA" id="ARBA00004141"/>
    </source>
</evidence>
<dbReference type="VEuPathDB" id="FungiDB:SPRG_11910"/>
<dbReference type="AlphaFoldDB" id="A0A067BXR1"/>
<feature type="transmembrane region" description="Helical" evidence="5">
    <location>
        <begin position="46"/>
        <end position="70"/>
    </location>
</feature>
<keyword evidence="2 5" id="KW-0812">Transmembrane</keyword>
<dbReference type="STRING" id="695850.A0A067BXR1"/>
<keyword evidence="7" id="KW-1185">Reference proteome</keyword>
<evidence type="ECO:0000256" key="3">
    <source>
        <dbReference type="ARBA" id="ARBA00022989"/>
    </source>
</evidence>
<sequence length="317" mass="34414">MFAKANLERNMYAACFFESVLAVLLFFMGVGMVQSNHYGLALGARFTSVAGGFIFVGISYAAMAVFAYCGGKHHNKFILLMHLGGLSALMSFQSLIAYAGLQTAAPDYAYDVQDKCLTTSHVRNETNAQVCAAYFQSEMYNDLRAAWRSYFSDNLDDPTVAMNIQDLQDTSICCGFGPPSHCVNDTAPLTSSDPSTPRQVCAATDPKKYPTTRLCYAGGACDFDHPIGSCGVNGAGVYSKGCASALHRYHAATLQTICIVVLATLVLPAVGSCTTLCLCFKRKDEDVMPSHLHISVRPPSMTKVYCRADVEKAEREW</sequence>
<protein>
    <recommendedName>
        <fullName evidence="8">Tetraspanin</fullName>
    </recommendedName>
</protein>
<dbReference type="Pfam" id="PF00335">
    <property type="entry name" value="Tetraspanin"/>
    <property type="match status" value="1"/>
</dbReference>
<dbReference type="Proteomes" id="UP000030745">
    <property type="component" value="Unassembled WGS sequence"/>
</dbReference>
<reference evidence="6 7" key="1">
    <citation type="journal article" date="2013" name="PLoS Genet.">
        <title>Distinctive expansion of potential virulence genes in the genome of the oomycete fish pathogen Saprolegnia parasitica.</title>
        <authorList>
            <person name="Jiang R.H."/>
            <person name="de Bruijn I."/>
            <person name="Haas B.J."/>
            <person name="Belmonte R."/>
            <person name="Lobach L."/>
            <person name="Christie J."/>
            <person name="van den Ackerveken G."/>
            <person name="Bottin A."/>
            <person name="Bulone V."/>
            <person name="Diaz-Moreno S.M."/>
            <person name="Dumas B."/>
            <person name="Fan L."/>
            <person name="Gaulin E."/>
            <person name="Govers F."/>
            <person name="Grenville-Briggs L.J."/>
            <person name="Horner N.R."/>
            <person name="Levin J.Z."/>
            <person name="Mammella M."/>
            <person name="Meijer H.J."/>
            <person name="Morris P."/>
            <person name="Nusbaum C."/>
            <person name="Oome S."/>
            <person name="Phillips A.J."/>
            <person name="van Rooyen D."/>
            <person name="Rzeszutek E."/>
            <person name="Saraiva M."/>
            <person name="Secombes C.J."/>
            <person name="Seidl M.F."/>
            <person name="Snel B."/>
            <person name="Stassen J.H."/>
            <person name="Sykes S."/>
            <person name="Tripathy S."/>
            <person name="van den Berg H."/>
            <person name="Vega-Arreguin J.C."/>
            <person name="Wawra S."/>
            <person name="Young S.K."/>
            <person name="Zeng Q."/>
            <person name="Dieguez-Uribeondo J."/>
            <person name="Russ C."/>
            <person name="Tyler B.M."/>
            <person name="van West P."/>
        </authorList>
    </citation>
    <scope>NUCLEOTIDE SEQUENCE [LARGE SCALE GENOMIC DNA]</scope>
    <source>
        <strain evidence="6 7">CBS 223.65</strain>
    </source>
</reference>
<evidence type="ECO:0000256" key="5">
    <source>
        <dbReference type="SAM" id="Phobius"/>
    </source>
</evidence>
<dbReference type="OMA" id="ARTKNKC"/>
<dbReference type="KEGG" id="spar:SPRG_11910"/>
<dbReference type="GO" id="GO:0016020">
    <property type="term" value="C:membrane"/>
    <property type="evidence" value="ECO:0007669"/>
    <property type="project" value="UniProtKB-SubCell"/>
</dbReference>
<evidence type="ECO:0000313" key="7">
    <source>
        <dbReference type="Proteomes" id="UP000030745"/>
    </source>
</evidence>
<dbReference type="GeneID" id="24133918"/>
<evidence type="ECO:0000256" key="4">
    <source>
        <dbReference type="ARBA" id="ARBA00023136"/>
    </source>
</evidence>
<accession>A0A067BXR1</accession>
<keyword evidence="3 5" id="KW-1133">Transmembrane helix</keyword>
<organism evidence="6 7">
    <name type="scientific">Saprolegnia parasitica (strain CBS 223.65)</name>
    <dbReference type="NCBI Taxonomy" id="695850"/>
    <lineage>
        <taxon>Eukaryota</taxon>
        <taxon>Sar</taxon>
        <taxon>Stramenopiles</taxon>
        <taxon>Oomycota</taxon>
        <taxon>Saprolegniomycetes</taxon>
        <taxon>Saprolegniales</taxon>
        <taxon>Saprolegniaceae</taxon>
        <taxon>Saprolegnia</taxon>
    </lineage>
</organism>
<gene>
    <name evidence="6" type="ORF">SPRG_11910</name>
</gene>
<evidence type="ECO:0000256" key="2">
    <source>
        <dbReference type="ARBA" id="ARBA00022692"/>
    </source>
</evidence>
<feature type="transmembrane region" description="Helical" evidence="5">
    <location>
        <begin position="12"/>
        <end position="34"/>
    </location>
</feature>
<dbReference type="InterPro" id="IPR018499">
    <property type="entry name" value="Tetraspanin/Peripherin"/>
</dbReference>
<feature type="transmembrane region" description="Helical" evidence="5">
    <location>
        <begin position="254"/>
        <end position="280"/>
    </location>
</feature>
<dbReference type="OrthoDB" id="62814at2759"/>